<accession>A0ACB5U169</accession>
<dbReference type="EMBL" id="BSXS01010866">
    <property type="protein sequence ID" value="GME99133.1"/>
    <property type="molecule type" value="Genomic_DNA"/>
</dbReference>
<organism evidence="1 2">
    <name type="scientific">Ambrosiozyma monospora</name>
    <name type="common">Yeast</name>
    <name type="synonym">Endomycopsis monosporus</name>
    <dbReference type="NCBI Taxonomy" id="43982"/>
    <lineage>
        <taxon>Eukaryota</taxon>
        <taxon>Fungi</taxon>
        <taxon>Dikarya</taxon>
        <taxon>Ascomycota</taxon>
        <taxon>Saccharomycotina</taxon>
        <taxon>Pichiomycetes</taxon>
        <taxon>Pichiales</taxon>
        <taxon>Pichiaceae</taxon>
        <taxon>Ambrosiozyma</taxon>
    </lineage>
</organism>
<gene>
    <name evidence="1" type="ORF">Amon02_001062900</name>
</gene>
<protein>
    <submittedName>
        <fullName evidence="1">Unnamed protein product</fullName>
    </submittedName>
</protein>
<sequence>MTVEATNTTSNHKSGKTVLVTGANGYLAGHIVDGLLSKGYNVIGTVRSLAKSEPFEKVFKEKYPNSKIVYEVVSDITAVGGFDYIFKKYPEIKIVLHCAASTAMDGTGTEDLKDVFLTPTLEGTKQILTRLDHW</sequence>
<keyword evidence="2" id="KW-1185">Reference proteome</keyword>
<name>A0ACB5U169_AMBMO</name>
<comment type="caution">
    <text evidence="1">The sequence shown here is derived from an EMBL/GenBank/DDBJ whole genome shotgun (WGS) entry which is preliminary data.</text>
</comment>
<evidence type="ECO:0000313" key="1">
    <source>
        <dbReference type="EMBL" id="GME99133.1"/>
    </source>
</evidence>
<reference evidence="1" key="1">
    <citation type="submission" date="2023-04" db="EMBL/GenBank/DDBJ databases">
        <title>Ambrosiozyma monospora NBRC 10751.</title>
        <authorList>
            <person name="Ichikawa N."/>
            <person name="Sato H."/>
            <person name="Tonouchi N."/>
        </authorList>
    </citation>
    <scope>NUCLEOTIDE SEQUENCE</scope>
    <source>
        <strain evidence="1">NBRC 10751</strain>
    </source>
</reference>
<dbReference type="Proteomes" id="UP001165064">
    <property type="component" value="Unassembled WGS sequence"/>
</dbReference>
<evidence type="ECO:0000313" key="2">
    <source>
        <dbReference type="Proteomes" id="UP001165064"/>
    </source>
</evidence>
<proteinExistence type="predicted"/>